<organism evidence="2 3">
    <name type="scientific">Nelumbo nucifera</name>
    <name type="common">Sacred lotus</name>
    <dbReference type="NCBI Taxonomy" id="4432"/>
    <lineage>
        <taxon>Eukaryota</taxon>
        <taxon>Viridiplantae</taxon>
        <taxon>Streptophyta</taxon>
        <taxon>Embryophyta</taxon>
        <taxon>Tracheophyta</taxon>
        <taxon>Spermatophyta</taxon>
        <taxon>Magnoliopsida</taxon>
        <taxon>Proteales</taxon>
        <taxon>Nelumbonaceae</taxon>
        <taxon>Nelumbo</taxon>
    </lineage>
</organism>
<dbReference type="GeneID" id="104594246"/>
<evidence type="ECO:0000313" key="3">
    <source>
        <dbReference type="RefSeq" id="XP_010252765.1"/>
    </source>
</evidence>
<sequence length="169" mass="19271">MSLQVLTRKTWEREDVEDEPLREAEDDAHDRETQDWGGRGKLDENGIRSPDFLSESESMDHSSGSDRWDVESPSPSKMGRIQKCSDDPISDDDSLIEIELPDGHYVGPKEQHKSRQTPNLLEMLPGSISRQQDIMELLSEINEMNEEENLIEIDISMGSIKCSRLEIEA</sequence>
<dbReference type="KEGG" id="nnu:104594246"/>
<dbReference type="PANTHER" id="PTHR35708:SF3">
    <property type="entry name" value="GB|AAD25831.1"/>
    <property type="match status" value="1"/>
</dbReference>
<reference evidence="3" key="1">
    <citation type="submission" date="2025-08" db="UniProtKB">
        <authorList>
            <consortium name="RefSeq"/>
        </authorList>
    </citation>
    <scope>IDENTIFICATION</scope>
</reference>
<dbReference type="Proteomes" id="UP000189703">
    <property type="component" value="Unplaced"/>
</dbReference>
<dbReference type="OrthoDB" id="784738at2759"/>
<keyword evidence="2" id="KW-1185">Reference proteome</keyword>
<evidence type="ECO:0000313" key="2">
    <source>
        <dbReference type="Proteomes" id="UP000189703"/>
    </source>
</evidence>
<feature type="region of interest" description="Disordered" evidence="1">
    <location>
        <begin position="1"/>
        <end position="93"/>
    </location>
</feature>
<dbReference type="AlphaFoldDB" id="A0A1U7ZW85"/>
<protein>
    <submittedName>
        <fullName evidence="3">Uncharacterized protein LOC104594246</fullName>
    </submittedName>
</protein>
<name>A0A1U7ZW85_NELNU</name>
<dbReference type="RefSeq" id="XP_010252765.1">
    <property type="nucleotide sequence ID" value="XM_010254463.2"/>
</dbReference>
<dbReference type="eggNOG" id="ENOG502SC9Z">
    <property type="taxonomic scope" value="Eukaryota"/>
</dbReference>
<feature type="compositionally biased region" description="Basic and acidic residues" evidence="1">
    <location>
        <begin position="58"/>
        <end position="70"/>
    </location>
</feature>
<accession>A0A1U7ZW85</accession>
<dbReference type="PANTHER" id="PTHR35708">
    <property type="entry name" value="GB|AAD25831.1"/>
    <property type="match status" value="1"/>
</dbReference>
<proteinExistence type="predicted"/>
<evidence type="ECO:0000256" key="1">
    <source>
        <dbReference type="SAM" id="MobiDB-lite"/>
    </source>
</evidence>
<dbReference type="OMA" id="KTWERED"/>
<feature type="compositionally biased region" description="Basic and acidic residues" evidence="1">
    <location>
        <begin position="9"/>
        <end position="46"/>
    </location>
</feature>
<gene>
    <name evidence="3" type="primary">LOC104594246</name>
</gene>